<evidence type="ECO:0000313" key="2">
    <source>
        <dbReference type="Proteomes" id="UP000265768"/>
    </source>
</evidence>
<accession>A0A3A4A1J9</accession>
<organism evidence="1 2">
    <name type="scientific">Bailinhaonella thermotolerans</name>
    <dbReference type="NCBI Taxonomy" id="1070861"/>
    <lineage>
        <taxon>Bacteria</taxon>
        <taxon>Bacillati</taxon>
        <taxon>Actinomycetota</taxon>
        <taxon>Actinomycetes</taxon>
        <taxon>Streptosporangiales</taxon>
        <taxon>Streptosporangiaceae</taxon>
        <taxon>Bailinhaonella</taxon>
    </lineage>
</organism>
<gene>
    <name evidence="1" type="ORF">D5H75_37760</name>
</gene>
<dbReference type="Proteomes" id="UP000265768">
    <property type="component" value="Unassembled WGS sequence"/>
</dbReference>
<proteinExistence type="predicted"/>
<protein>
    <submittedName>
        <fullName evidence="1">Uncharacterized protein</fullName>
    </submittedName>
</protein>
<sequence length="578" mass="62953">MSDIASALLAATDDPAHADTLLYRAGPAALHQDVPASARALRRLYEAMPDQRAALVERTGNSEFLDWVAQTAMTTADPGDTLRFVAGNTRLRYETACALMRWAQPGHNRWLGRRLLMGRPAHDLARFLLDNKEQILGLDLMDVAAIQVADLPDPDGVFHTVAQTDPGLAAALRHTVGSRTCPLSWATVATIVRDQPYDRHLDTLLAYSLAENQSLDVRPEQLEQVPWAWCASTAAAKMHADGLPPIPAHRLITGHGWGGVMMAQRLSACLVATAQDARLLDQIRSDQLKFLTYTPEGLAAAIAHLRLAISPLAVGHITARWAKTYDVEQLALALVAHPRIARALPTSCSLAGTPGLVDTLARHGAGPDLLATLIVKMTEPGEVSVSEPRVVDMLPARLLRRLRPATTAVRDRMLDRFDRDNLWHSRDEQVAEAGAQLAAVPAGRERLLARLGGLPAPLIGAVLRGWLHNEPTRDEVVLLTATLDFTDPAVATHAAEIFSAGFDQRLWTEEVIAILVRNAPLQWARLIPHSRPVAVEVARLLRERFPGRGAAVELATVMLETWTWTLPELTGLIGPATS</sequence>
<evidence type="ECO:0000313" key="1">
    <source>
        <dbReference type="EMBL" id="RJL21216.1"/>
    </source>
</evidence>
<name>A0A3A4A1J9_9ACTN</name>
<dbReference type="EMBL" id="QZEY01000026">
    <property type="protein sequence ID" value="RJL21216.1"/>
    <property type="molecule type" value="Genomic_DNA"/>
</dbReference>
<dbReference type="RefSeq" id="WP_119931426.1">
    <property type="nucleotide sequence ID" value="NZ_QZEY01000026.1"/>
</dbReference>
<dbReference type="AlphaFoldDB" id="A0A3A4A1J9"/>
<keyword evidence="2" id="KW-1185">Reference proteome</keyword>
<reference evidence="1 2" key="1">
    <citation type="submission" date="2018-09" db="EMBL/GenBank/DDBJ databases">
        <title>YIM 75507 draft genome.</title>
        <authorList>
            <person name="Tang S."/>
            <person name="Feng Y."/>
        </authorList>
    </citation>
    <scope>NUCLEOTIDE SEQUENCE [LARGE SCALE GENOMIC DNA]</scope>
    <source>
        <strain evidence="1 2">YIM 75507</strain>
    </source>
</reference>
<comment type="caution">
    <text evidence="1">The sequence shown here is derived from an EMBL/GenBank/DDBJ whole genome shotgun (WGS) entry which is preliminary data.</text>
</comment>